<reference evidence="2" key="2">
    <citation type="submission" date="2016-05" db="EMBL/GenBank/DDBJ databases">
        <title>Comparative analysis highlights variable genome content of wheat rusts and divergence of the mating loci.</title>
        <authorList>
            <person name="Cuomo C.A."/>
            <person name="Bakkeren G."/>
            <person name="Szabo L."/>
            <person name="Khalil H."/>
            <person name="Joly D."/>
            <person name="Goldberg J."/>
            <person name="Young S."/>
            <person name="Zeng Q."/>
            <person name="Fellers J."/>
        </authorList>
    </citation>
    <scope>NUCLEOTIDE SEQUENCE [LARGE SCALE GENOMIC DNA]</scope>
    <source>
        <strain evidence="2">1-1 BBBD Race 1</strain>
    </source>
</reference>
<keyword evidence="4" id="KW-1185">Reference proteome</keyword>
<reference evidence="2" key="1">
    <citation type="submission" date="2009-11" db="EMBL/GenBank/DDBJ databases">
        <authorList>
            <consortium name="The Broad Institute Genome Sequencing Platform"/>
            <person name="Ward D."/>
            <person name="Feldgarden M."/>
            <person name="Earl A."/>
            <person name="Young S.K."/>
            <person name="Zeng Q."/>
            <person name="Koehrsen M."/>
            <person name="Alvarado L."/>
            <person name="Berlin A."/>
            <person name="Bochicchio J."/>
            <person name="Borenstein D."/>
            <person name="Chapman S.B."/>
            <person name="Chen Z."/>
            <person name="Engels R."/>
            <person name="Freedman E."/>
            <person name="Gellesch M."/>
            <person name="Goldberg J."/>
            <person name="Griggs A."/>
            <person name="Gujja S."/>
            <person name="Heilman E."/>
            <person name="Heiman D."/>
            <person name="Hepburn T."/>
            <person name="Howarth C."/>
            <person name="Jen D."/>
            <person name="Larson L."/>
            <person name="Lewis B."/>
            <person name="Mehta T."/>
            <person name="Park D."/>
            <person name="Pearson M."/>
            <person name="Roberts A."/>
            <person name="Saif S."/>
            <person name="Shea T."/>
            <person name="Shenoy N."/>
            <person name="Sisk P."/>
            <person name="Stolte C."/>
            <person name="Sykes S."/>
            <person name="Thomson T."/>
            <person name="Walk T."/>
            <person name="White J."/>
            <person name="Yandava C."/>
            <person name="Izard J."/>
            <person name="Baranova O.V."/>
            <person name="Blanton J.M."/>
            <person name="Tanner A.C."/>
            <person name="Dewhirst F.E."/>
            <person name="Haas B."/>
            <person name="Nusbaum C."/>
            <person name="Birren B."/>
        </authorList>
    </citation>
    <scope>NUCLEOTIDE SEQUENCE [LARGE SCALE GENOMIC DNA]</scope>
    <source>
        <strain evidence="2">1-1 BBBD Race 1</strain>
    </source>
</reference>
<evidence type="ECO:0000313" key="3">
    <source>
        <dbReference type="EnsemblFungi" id="PTTG_25195-t43_1-p1"/>
    </source>
</evidence>
<feature type="region of interest" description="Disordered" evidence="1">
    <location>
        <begin position="1"/>
        <end position="20"/>
    </location>
</feature>
<evidence type="ECO:0000313" key="2">
    <source>
        <dbReference type="EMBL" id="OAW00190.1"/>
    </source>
</evidence>
<dbReference type="AlphaFoldDB" id="A0A180H6M3"/>
<dbReference type="Proteomes" id="UP000005240">
    <property type="component" value="Unassembled WGS sequence"/>
</dbReference>
<protein>
    <submittedName>
        <fullName evidence="2 3">Uncharacterized protein</fullName>
    </submittedName>
</protein>
<dbReference type="EnsemblFungi" id="PTTG_25195-t43_1">
    <property type="protein sequence ID" value="PTTG_25195-t43_1-p1"/>
    <property type="gene ID" value="PTTG_25195"/>
</dbReference>
<feature type="compositionally biased region" description="Polar residues" evidence="1">
    <location>
        <begin position="180"/>
        <end position="199"/>
    </location>
</feature>
<organism evidence="2">
    <name type="scientific">Puccinia triticina (isolate 1-1 / race 1 (BBBD))</name>
    <name type="common">Brown leaf rust fungus</name>
    <dbReference type="NCBI Taxonomy" id="630390"/>
    <lineage>
        <taxon>Eukaryota</taxon>
        <taxon>Fungi</taxon>
        <taxon>Dikarya</taxon>
        <taxon>Basidiomycota</taxon>
        <taxon>Pucciniomycotina</taxon>
        <taxon>Pucciniomycetes</taxon>
        <taxon>Pucciniales</taxon>
        <taxon>Pucciniaceae</taxon>
        <taxon>Puccinia</taxon>
    </lineage>
</organism>
<accession>A0A180H6M3</accession>
<dbReference type="EMBL" id="ADAS02000001">
    <property type="protein sequence ID" value="OAW00190.1"/>
    <property type="molecule type" value="Genomic_DNA"/>
</dbReference>
<dbReference type="VEuPathDB" id="FungiDB:PTTG_25195"/>
<evidence type="ECO:0000256" key="1">
    <source>
        <dbReference type="SAM" id="MobiDB-lite"/>
    </source>
</evidence>
<reference evidence="3" key="4">
    <citation type="submission" date="2025-05" db="UniProtKB">
        <authorList>
            <consortium name="EnsemblFungi"/>
        </authorList>
    </citation>
    <scope>IDENTIFICATION</scope>
    <source>
        <strain evidence="3">isolate 1-1 / race 1 (BBBD)</strain>
    </source>
</reference>
<dbReference type="OrthoDB" id="2507798at2759"/>
<proteinExistence type="predicted"/>
<evidence type="ECO:0000313" key="4">
    <source>
        <dbReference type="Proteomes" id="UP000005240"/>
    </source>
</evidence>
<feature type="compositionally biased region" description="Low complexity" evidence="1">
    <location>
        <begin position="166"/>
        <end position="179"/>
    </location>
</feature>
<sequence>MPLLQGKMCQEEESDSDESFHCCGRPEDLLEDAQLRMEIPKPVGNEVRVPEDQDYYLYSAGLGRLNSPNDGPNCGSLSSSHDFQRTLTVCSSDSDRTRVGSPLLIIKTGEVVLPTSALEMRHIPVQSGKPSLPAKPRKKPQWKIQILPPHSFLRMAISPTEDPANSQASDSPSLSPSWSITTKTVSSSRGNGFQSQQPSCAIEGIGRD</sequence>
<name>A0A180H6M3_PUCT1</name>
<gene>
    <name evidence="2" type="ORF">PTTG_25195</name>
</gene>
<reference evidence="3 4" key="3">
    <citation type="journal article" date="2017" name="G3 (Bethesda)">
        <title>Comparative analysis highlights variable genome content of wheat rusts and divergence of the mating loci.</title>
        <authorList>
            <person name="Cuomo C.A."/>
            <person name="Bakkeren G."/>
            <person name="Khalil H.B."/>
            <person name="Panwar V."/>
            <person name="Joly D."/>
            <person name="Linning R."/>
            <person name="Sakthikumar S."/>
            <person name="Song X."/>
            <person name="Adiconis X."/>
            <person name="Fan L."/>
            <person name="Goldberg J.M."/>
            <person name="Levin J.Z."/>
            <person name="Young S."/>
            <person name="Zeng Q."/>
            <person name="Anikster Y."/>
            <person name="Bruce M."/>
            <person name="Wang M."/>
            <person name="Yin C."/>
            <person name="McCallum B."/>
            <person name="Szabo L.J."/>
            <person name="Hulbert S."/>
            <person name="Chen X."/>
            <person name="Fellers J.P."/>
        </authorList>
    </citation>
    <scope>NUCLEOTIDE SEQUENCE</scope>
    <source>
        <strain evidence="4">Isolate 1-1 / race 1 (BBBD)</strain>
        <strain evidence="3">isolate 1-1 / race 1 (BBBD)</strain>
    </source>
</reference>
<feature type="region of interest" description="Disordered" evidence="1">
    <location>
        <begin position="159"/>
        <end position="208"/>
    </location>
</feature>